<feature type="domain" description="EF-hand" evidence="2">
    <location>
        <begin position="51"/>
        <end position="71"/>
    </location>
</feature>
<keyword evidence="4" id="KW-1185">Reference proteome</keyword>
<dbReference type="InterPro" id="IPR002048">
    <property type="entry name" value="EF_hand_dom"/>
</dbReference>
<evidence type="ECO:0000256" key="1">
    <source>
        <dbReference type="SAM" id="SignalP"/>
    </source>
</evidence>
<dbReference type="RefSeq" id="WP_143265925.1">
    <property type="nucleotide sequence ID" value="NZ_FZQA01000001.1"/>
</dbReference>
<dbReference type="EMBL" id="FZQA01000001">
    <property type="protein sequence ID" value="SNT68072.1"/>
    <property type="molecule type" value="Genomic_DNA"/>
</dbReference>
<feature type="chain" id="PRO_5012196045" evidence="1">
    <location>
        <begin position="21"/>
        <end position="78"/>
    </location>
</feature>
<dbReference type="GO" id="GO:0005509">
    <property type="term" value="F:calcium ion binding"/>
    <property type="evidence" value="ECO:0007669"/>
    <property type="project" value="InterPro"/>
</dbReference>
<feature type="domain" description="EF-hand" evidence="2">
    <location>
        <begin position="25"/>
        <end position="42"/>
    </location>
</feature>
<evidence type="ECO:0000259" key="2">
    <source>
        <dbReference type="Pfam" id="PF13202"/>
    </source>
</evidence>
<name>A0A239PJT9_9PROT</name>
<dbReference type="AlphaFoldDB" id="A0A239PJT9"/>
<organism evidence="3 4">
    <name type="scientific">Amphiplicatus metriothermophilus</name>
    <dbReference type="NCBI Taxonomy" id="1519374"/>
    <lineage>
        <taxon>Bacteria</taxon>
        <taxon>Pseudomonadati</taxon>
        <taxon>Pseudomonadota</taxon>
        <taxon>Alphaproteobacteria</taxon>
        <taxon>Parvularculales</taxon>
        <taxon>Parvularculaceae</taxon>
        <taxon>Amphiplicatus</taxon>
    </lineage>
</organism>
<gene>
    <name evidence="3" type="ORF">SAMN06297382_0568</name>
</gene>
<dbReference type="SUPFAM" id="SSF47473">
    <property type="entry name" value="EF-hand"/>
    <property type="match status" value="1"/>
</dbReference>
<sequence>MNRLIPVAFVFAFLAGAAHAQGTDFPALDRDGSGGLSLQEVQAAIPDATEEDFAKYDADGSGELSEAEFSAWVAKRGR</sequence>
<evidence type="ECO:0000313" key="4">
    <source>
        <dbReference type="Proteomes" id="UP000198346"/>
    </source>
</evidence>
<reference evidence="3 4" key="1">
    <citation type="submission" date="2017-07" db="EMBL/GenBank/DDBJ databases">
        <authorList>
            <person name="Sun Z.S."/>
            <person name="Albrecht U."/>
            <person name="Echele G."/>
            <person name="Lee C.C."/>
        </authorList>
    </citation>
    <scope>NUCLEOTIDE SEQUENCE [LARGE SCALE GENOMIC DNA]</scope>
    <source>
        <strain evidence="3 4">CGMCC 1.12710</strain>
    </source>
</reference>
<dbReference type="InterPro" id="IPR011992">
    <property type="entry name" value="EF-hand-dom_pair"/>
</dbReference>
<dbReference type="Proteomes" id="UP000198346">
    <property type="component" value="Unassembled WGS sequence"/>
</dbReference>
<dbReference type="PROSITE" id="PS00018">
    <property type="entry name" value="EF_HAND_1"/>
    <property type="match status" value="1"/>
</dbReference>
<proteinExistence type="predicted"/>
<keyword evidence="1" id="KW-0732">Signal</keyword>
<accession>A0A239PJT9</accession>
<evidence type="ECO:0000313" key="3">
    <source>
        <dbReference type="EMBL" id="SNT68072.1"/>
    </source>
</evidence>
<dbReference type="InterPro" id="IPR018247">
    <property type="entry name" value="EF_Hand_1_Ca_BS"/>
</dbReference>
<dbReference type="CDD" id="cd00051">
    <property type="entry name" value="EFh"/>
    <property type="match status" value="1"/>
</dbReference>
<feature type="signal peptide" evidence="1">
    <location>
        <begin position="1"/>
        <end position="20"/>
    </location>
</feature>
<dbReference type="OrthoDB" id="5470953at2"/>
<protein>
    <submittedName>
        <fullName evidence="3">EF hand</fullName>
    </submittedName>
</protein>
<dbReference type="Gene3D" id="1.10.238.10">
    <property type="entry name" value="EF-hand"/>
    <property type="match status" value="1"/>
</dbReference>
<dbReference type="Pfam" id="PF13202">
    <property type="entry name" value="EF-hand_5"/>
    <property type="match status" value="2"/>
</dbReference>